<evidence type="ECO:0000256" key="1">
    <source>
        <dbReference type="SAM" id="Phobius"/>
    </source>
</evidence>
<feature type="transmembrane region" description="Helical" evidence="1">
    <location>
        <begin position="20"/>
        <end position="48"/>
    </location>
</feature>
<accession>A0ABY7FF36</accession>
<dbReference type="Pfam" id="PF00106">
    <property type="entry name" value="adh_short"/>
    <property type="match status" value="1"/>
</dbReference>
<dbReference type="InterPro" id="IPR036291">
    <property type="entry name" value="NAD(P)-bd_dom_sf"/>
</dbReference>
<proteinExistence type="predicted"/>
<evidence type="ECO:0000313" key="3">
    <source>
        <dbReference type="Proteomes" id="UP001164746"/>
    </source>
</evidence>
<dbReference type="Gene3D" id="3.40.50.720">
    <property type="entry name" value="NAD(P)-binding Rossmann-like Domain"/>
    <property type="match status" value="1"/>
</dbReference>
<dbReference type="PRINTS" id="PR01397">
    <property type="entry name" value="DHBDHDRGNASE"/>
</dbReference>
<keyword evidence="3" id="KW-1185">Reference proteome</keyword>
<dbReference type="PANTHER" id="PTHR43313:SF36">
    <property type="entry name" value="D-BETA-HYDROXYBUTYRATE DEHYDROGENASE, MITOCHONDRIAL"/>
    <property type="match status" value="1"/>
</dbReference>
<name>A0ABY7FF36_MYAAR</name>
<keyword evidence="1" id="KW-0812">Transmembrane</keyword>
<dbReference type="InterPro" id="IPR002347">
    <property type="entry name" value="SDR_fam"/>
</dbReference>
<dbReference type="EMBL" id="CP111022">
    <property type="protein sequence ID" value="WAR19587.1"/>
    <property type="molecule type" value="Genomic_DNA"/>
</dbReference>
<dbReference type="SUPFAM" id="SSF51735">
    <property type="entry name" value="NAD(P)-binding Rossmann-fold domains"/>
    <property type="match status" value="1"/>
</dbReference>
<organism evidence="2 3">
    <name type="scientific">Mya arenaria</name>
    <name type="common">Soft-shell clam</name>
    <dbReference type="NCBI Taxonomy" id="6604"/>
    <lineage>
        <taxon>Eukaryota</taxon>
        <taxon>Metazoa</taxon>
        <taxon>Spiralia</taxon>
        <taxon>Lophotrochozoa</taxon>
        <taxon>Mollusca</taxon>
        <taxon>Bivalvia</taxon>
        <taxon>Autobranchia</taxon>
        <taxon>Heteroconchia</taxon>
        <taxon>Euheterodonta</taxon>
        <taxon>Imparidentia</taxon>
        <taxon>Neoheterodontei</taxon>
        <taxon>Myida</taxon>
        <taxon>Myoidea</taxon>
        <taxon>Myidae</taxon>
        <taxon>Mya</taxon>
    </lineage>
</organism>
<protein>
    <submittedName>
        <fullName evidence="2">BDH-like protein</fullName>
    </submittedName>
</protein>
<evidence type="ECO:0000313" key="2">
    <source>
        <dbReference type="EMBL" id="WAR19587.1"/>
    </source>
</evidence>
<dbReference type="Proteomes" id="UP001164746">
    <property type="component" value="Chromosome 11"/>
</dbReference>
<sequence>MASSKGLTDIVGYEFYQITFTSAICFSVYVFFGYFLVLAGACAMCYLLHLAYAYQTSSPVDPKGRGIGFAFAQHLDELGFTVFASCLDDKSHGARKLRTTCSKKLHVLHCDVTKDDSINNAAEYIRKRNITRCIHFISCRAGLWAVINNAGINMISEIELTTPSMYNRGLDVNLYGPIRVIKAFLPWNNYEVAKHGMETLSDSLRLEMAKFGVRVSIVEPGAFAHATAIHTDAMVGGYTRDIQ</sequence>
<gene>
    <name evidence="2" type="ORF">MAR_001425</name>
</gene>
<dbReference type="InterPro" id="IPR003560">
    <property type="entry name" value="DHB_DH"/>
</dbReference>
<keyword evidence="1" id="KW-1133">Transmembrane helix</keyword>
<keyword evidence="1" id="KW-0472">Membrane</keyword>
<reference evidence="2" key="1">
    <citation type="submission" date="2022-11" db="EMBL/GenBank/DDBJ databases">
        <title>Centuries of genome instability and evolution in soft-shell clam transmissible cancer (bioRxiv).</title>
        <authorList>
            <person name="Hart S.F.M."/>
            <person name="Yonemitsu M.A."/>
            <person name="Giersch R.M."/>
            <person name="Beal B.F."/>
            <person name="Arriagada G."/>
            <person name="Davis B.W."/>
            <person name="Ostrander E.A."/>
            <person name="Goff S.P."/>
            <person name="Metzger M.J."/>
        </authorList>
    </citation>
    <scope>NUCLEOTIDE SEQUENCE</scope>
    <source>
        <strain evidence="2">MELC-2E11</strain>
        <tissue evidence="2">Siphon/mantle</tissue>
    </source>
</reference>
<dbReference type="PANTHER" id="PTHR43313">
    <property type="entry name" value="SHORT-CHAIN DEHYDROGENASE/REDUCTASE FAMILY 9C"/>
    <property type="match status" value="1"/>
</dbReference>